<evidence type="ECO:0000256" key="4">
    <source>
        <dbReference type="PIRSR" id="PIRSR001365-2"/>
    </source>
</evidence>
<dbReference type="Proteomes" id="UP000018877">
    <property type="component" value="Unassembled WGS sequence"/>
</dbReference>
<dbReference type="PANTHER" id="PTHR12128">
    <property type="entry name" value="DIHYDRODIPICOLINATE SYNTHASE"/>
    <property type="match status" value="1"/>
</dbReference>
<evidence type="ECO:0000256" key="1">
    <source>
        <dbReference type="ARBA" id="ARBA00007592"/>
    </source>
</evidence>
<evidence type="ECO:0000313" key="6">
    <source>
        <dbReference type="Proteomes" id="UP000018877"/>
    </source>
</evidence>
<dbReference type="RefSeq" id="WP_024031241.1">
    <property type="nucleotide sequence ID" value="NZ_ALAN01000217.1"/>
</dbReference>
<dbReference type="SMART" id="SM01130">
    <property type="entry name" value="DHDPS"/>
    <property type="match status" value="1"/>
</dbReference>
<dbReference type="PANTHER" id="PTHR12128:SF66">
    <property type="entry name" value="4-HYDROXY-2-OXOGLUTARATE ALDOLASE, MITOCHONDRIAL"/>
    <property type="match status" value="1"/>
</dbReference>
<dbReference type="EMBL" id="ALAN01000217">
    <property type="protein sequence ID" value="ETI65873.1"/>
    <property type="molecule type" value="Genomic_DNA"/>
</dbReference>
<keyword evidence="2 3" id="KW-0456">Lyase</keyword>
<sequence>MTTKLTGVCTITLTPFDDCGNIDEASLRKLTNFYIDSGVHGMTILGIMGESHKLTENERLRVTDIVMEETKGRVPVVVGCTSRGTNVCAMLAKRAEEAGAAAVMIAAPAGLKNEDMLFRHYEEIAKQISIPIVIQDEPVTTGVIMSPKFLAKLNKEIPNCQYVKLEEAPTTVKTSKILELTGDNLGIFGGLGGMYFYEELDRGAIGIMTGFAYPEVLVKTFEKFSNGDKSGARDYFYHYLPLIRFEAQLGIGGVTIRKEIFKMRDAIKSAHVRFPGAAVDDRTLDEVKELINYVGLTTVSS</sequence>
<feature type="binding site" evidence="4">
    <location>
        <position position="208"/>
    </location>
    <ligand>
        <name>pyruvate</name>
        <dbReference type="ChEBI" id="CHEBI:15361"/>
    </ligand>
</feature>
<keyword evidence="6" id="KW-1185">Reference proteome</keyword>
<dbReference type="Gene3D" id="3.20.20.70">
    <property type="entry name" value="Aldolase class I"/>
    <property type="match status" value="1"/>
</dbReference>
<dbReference type="Pfam" id="PF00701">
    <property type="entry name" value="DHDPS"/>
    <property type="match status" value="1"/>
</dbReference>
<gene>
    <name evidence="5" type="ORF">BAVI_25444</name>
</gene>
<dbReference type="CDD" id="cd00408">
    <property type="entry name" value="DHDPS-like"/>
    <property type="match status" value="1"/>
</dbReference>
<comment type="similarity">
    <text evidence="1 3">Belongs to the DapA family.</text>
</comment>
<organism evidence="5 6">
    <name type="scientific">Neobacillus vireti LMG 21834</name>
    <dbReference type="NCBI Taxonomy" id="1131730"/>
    <lineage>
        <taxon>Bacteria</taxon>
        <taxon>Bacillati</taxon>
        <taxon>Bacillota</taxon>
        <taxon>Bacilli</taxon>
        <taxon>Bacillales</taxon>
        <taxon>Bacillaceae</taxon>
        <taxon>Neobacillus</taxon>
    </lineage>
</organism>
<dbReference type="AlphaFoldDB" id="A0AB94IFI5"/>
<proteinExistence type="inferred from homology"/>
<protein>
    <submittedName>
        <fullName evidence="5">Dihydrodipicolinate synthetase</fullName>
    </submittedName>
</protein>
<dbReference type="PIRSF" id="PIRSF001365">
    <property type="entry name" value="DHDPS"/>
    <property type="match status" value="1"/>
</dbReference>
<reference evidence="5 6" key="1">
    <citation type="journal article" date="2014" name="Environ. Microbiol.">
        <title>The nitrate-ammonifying and nosZ-carrying bacterium Bacillus vireti is a potent source and sink for nitric and nitrous oxide under high nitrate conditions.</title>
        <authorList>
            <person name="Mania D."/>
            <person name="Heylen K."/>
            <person name="van Spanning R.J."/>
            <person name="Frostegard A."/>
        </authorList>
    </citation>
    <scope>NUCLEOTIDE SEQUENCE [LARGE SCALE GENOMIC DNA]</scope>
    <source>
        <strain evidence="5 6">LMG 21834</strain>
    </source>
</reference>
<accession>A0AB94IFI5</accession>
<dbReference type="InterPro" id="IPR013785">
    <property type="entry name" value="Aldolase_TIM"/>
</dbReference>
<dbReference type="GO" id="GO:0008840">
    <property type="term" value="F:4-hydroxy-tetrahydrodipicolinate synthase activity"/>
    <property type="evidence" value="ECO:0007669"/>
    <property type="project" value="TreeGrafter"/>
</dbReference>
<dbReference type="GO" id="GO:0005829">
    <property type="term" value="C:cytosol"/>
    <property type="evidence" value="ECO:0007669"/>
    <property type="project" value="TreeGrafter"/>
</dbReference>
<dbReference type="PRINTS" id="PR00146">
    <property type="entry name" value="DHPICSNTHASE"/>
</dbReference>
<evidence type="ECO:0000256" key="2">
    <source>
        <dbReference type="ARBA" id="ARBA00023239"/>
    </source>
</evidence>
<evidence type="ECO:0000313" key="5">
    <source>
        <dbReference type="EMBL" id="ETI65873.1"/>
    </source>
</evidence>
<dbReference type="SUPFAM" id="SSF51569">
    <property type="entry name" value="Aldolase"/>
    <property type="match status" value="1"/>
</dbReference>
<name>A0AB94IFI5_9BACI</name>
<dbReference type="InterPro" id="IPR002220">
    <property type="entry name" value="DapA-like"/>
</dbReference>
<evidence type="ECO:0000256" key="3">
    <source>
        <dbReference type="PIRNR" id="PIRNR001365"/>
    </source>
</evidence>
<comment type="caution">
    <text evidence="5">The sequence shown here is derived from an EMBL/GenBank/DDBJ whole genome shotgun (WGS) entry which is preliminary data.</text>
</comment>